<dbReference type="InParanoid" id="F0ZPU0"/>
<dbReference type="Proteomes" id="UP000001064">
    <property type="component" value="Unassembled WGS sequence"/>
</dbReference>
<dbReference type="KEGG" id="dpp:DICPUDRAFT_11237"/>
<dbReference type="STRING" id="5786.F0ZPU0"/>
<protein>
    <recommendedName>
        <fullName evidence="3">RRM domain-containing protein</fullName>
    </recommendedName>
</protein>
<dbReference type="GO" id="GO:0046689">
    <property type="term" value="P:response to mercury ion"/>
    <property type="evidence" value="ECO:0007669"/>
    <property type="project" value="EnsemblProtists"/>
</dbReference>
<sequence length="168" mass="18221">KAAEDELKIFVGQLPSRVNEDEIRTYFEECGEITNVKVLSGNPQRVAAFVTFATEDGKNAAIAFNGKDFNGNGPLRINAANSKPSDGEGEPTTIVARNIAFSVDETLVKEFFQGCGKITRVSLPTYEDSGRLKGFAFVSFDSEEAVDKAIALAGTMFEGREIQVEKSV</sequence>
<dbReference type="InterPro" id="IPR000504">
    <property type="entry name" value="RRM_dom"/>
</dbReference>
<dbReference type="Pfam" id="PF00076">
    <property type="entry name" value="RRM_1"/>
    <property type="match status" value="2"/>
</dbReference>
<feature type="domain" description="RRM" evidence="3">
    <location>
        <begin position="92"/>
        <end position="168"/>
    </location>
</feature>
<dbReference type="GeneID" id="10502469"/>
<dbReference type="SUPFAM" id="SSF54928">
    <property type="entry name" value="RNA-binding domain, RBD"/>
    <property type="match status" value="2"/>
</dbReference>
<gene>
    <name evidence="4" type="ORF">DICPUDRAFT_11237</name>
</gene>
<dbReference type="Gene3D" id="3.30.70.330">
    <property type="match status" value="2"/>
</dbReference>
<dbReference type="AlphaFoldDB" id="F0ZPU0"/>
<dbReference type="OrthoDB" id="17323at2759"/>
<evidence type="ECO:0000313" key="4">
    <source>
        <dbReference type="EMBL" id="EGC34027.1"/>
    </source>
</evidence>
<feature type="non-terminal residue" evidence="4">
    <location>
        <position position="1"/>
    </location>
</feature>
<dbReference type="InterPro" id="IPR012677">
    <property type="entry name" value="Nucleotide-bd_a/b_plait_sf"/>
</dbReference>
<evidence type="ECO:0000259" key="3">
    <source>
        <dbReference type="PROSITE" id="PS50102"/>
    </source>
</evidence>
<dbReference type="PANTHER" id="PTHR23236:SF12">
    <property type="entry name" value="EUKARYOTIC INITIATION FACTOR 4B-RELATED"/>
    <property type="match status" value="1"/>
</dbReference>
<evidence type="ECO:0000256" key="1">
    <source>
        <dbReference type="ARBA" id="ARBA00022884"/>
    </source>
</evidence>
<dbReference type="VEuPathDB" id="AmoebaDB:DICPUDRAFT_11237"/>
<dbReference type="EMBL" id="GL871115">
    <property type="protein sequence ID" value="EGC34027.1"/>
    <property type="molecule type" value="Genomic_DNA"/>
</dbReference>
<name>F0ZPU0_DICPU</name>
<dbReference type="FunCoup" id="F0ZPU0">
    <property type="interactions" value="42"/>
</dbReference>
<reference evidence="5" key="1">
    <citation type="journal article" date="2011" name="Genome Biol.">
        <title>Comparative genomics of the social amoebae Dictyostelium discoideum and Dictyostelium purpureum.</title>
        <authorList>
            <consortium name="US DOE Joint Genome Institute (JGI-PGF)"/>
            <person name="Sucgang R."/>
            <person name="Kuo A."/>
            <person name="Tian X."/>
            <person name="Salerno W."/>
            <person name="Parikh A."/>
            <person name="Feasley C.L."/>
            <person name="Dalin E."/>
            <person name="Tu H."/>
            <person name="Huang E."/>
            <person name="Barry K."/>
            <person name="Lindquist E."/>
            <person name="Shapiro H."/>
            <person name="Bruce D."/>
            <person name="Schmutz J."/>
            <person name="Salamov A."/>
            <person name="Fey P."/>
            <person name="Gaudet P."/>
            <person name="Anjard C."/>
            <person name="Babu M.M."/>
            <person name="Basu S."/>
            <person name="Bushmanova Y."/>
            <person name="van der Wel H."/>
            <person name="Katoh-Kurasawa M."/>
            <person name="Dinh C."/>
            <person name="Coutinho P.M."/>
            <person name="Saito T."/>
            <person name="Elias M."/>
            <person name="Schaap P."/>
            <person name="Kay R.R."/>
            <person name="Henrissat B."/>
            <person name="Eichinger L."/>
            <person name="Rivero F."/>
            <person name="Putnam N.H."/>
            <person name="West C.M."/>
            <person name="Loomis W.F."/>
            <person name="Chisholm R.L."/>
            <person name="Shaulsky G."/>
            <person name="Strassmann J.E."/>
            <person name="Queller D.C."/>
            <person name="Kuspa A."/>
            <person name="Grigoriev I.V."/>
        </authorList>
    </citation>
    <scope>NUCLEOTIDE SEQUENCE [LARGE SCALE GENOMIC DNA]</scope>
    <source>
        <strain evidence="5">QSDP1</strain>
    </source>
</reference>
<dbReference type="InterPro" id="IPR035979">
    <property type="entry name" value="RBD_domain_sf"/>
</dbReference>
<dbReference type="OMA" id="CNGRALR"/>
<dbReference type="eggNOG" id="KOG0118">
    <property type="taxonomic scope" value="Eukaryota"/>
</dbReference>
<evidence type="ECO:0000313" key="5">
    <source>
        <dbReference type="Proteomes" id="UP000001064"/>
    </source>
</evidence>
<dbReference type="SMART" id="SM00360">
    <property type="entry name" value="RRM"/>
    <property type="match status" value="2"/>
</dbReference>
<dbReference type="PROSITE" id="PS50102">
    <property type="entry name" value="RRM"/>
    <property type="match status" value="2"/>
</dbReference>
<keyword evidence="5" id="KW-1185">Reference proteome</keyword>
<evidence type="ECO:0000256" key="2">
    <source>
        <dbReference type="PROSITE-ProRule" id="PRU00176"/>
    </source>
</evidence>
<dbReference type="PANTHER" id="PTHR23236">
    <property type="entry name" value="EUKARYOTIC TRANSLATION INITIATION FACTOR 4B/4H"/>
    <property type="match status" value="1"/>
</dbReference>
<dbReference type="RefSeq" id="XP_003289431.1">
    <property type="nucleotide sequence ID" value="XM_003289383.1"/>
</dbReference>
<dbReference type="CDD" id="cd00590">
    <property type="entry name" value="RRM_SF"/>
    <property type="match status" value="1"/>
</dbReference>
<keyword evidence="1 2" id="KW-0694">RNA-binding</keyword>
<proteinExistence type="predicted"/>
<organism evidence="4 5">
    <name type="scientific">Dictyostelium purpureum</name>
    <name type="common">Slime mold</name>
    <dbReference type="NCBI Taxonomy" id="5786"/>
    <lineage>
        <taxon>Eukaryota</taxon>
        <taxon>Amoebozoa</taxon>
        <taxon>Evosea</taxon>
        <taxon>Eumycetozoa</taxon>
        <taxon>Dictyostelia</taxon>
        <taxon>Dictyosteliales</taxon>
        <taxon>Dictyosteliaceae</taxon>
        <taxon>Dictyostelium</taxon>
    </lineage>
</organism>
<feature type="domain" description="RRM" evidence="3">
    <location>
        <begin position="7"/>
        <end position="82"/>
    </location>
</feature>
<accession>F0ZPU0</accession>
<dbReference type="GO" id="GO:0003723">
    <property type="term" value="F:RNA binding"/>
    <property type="evidence" value="ECO:0007669"/>
    <property type="project" value="UniProtKB-UniRule"/>
</dbReference>
<feature type="non-terminal residue" evidence="4">
    <location>
        <position position="168"/>
    </location>
</feature>